<dbReference type="PROSITE" id="PS50921">
    <property type="entry name" value="ANTAR"/>
    <property type="match status" value="1"/>
</dbReference>
<dbReference type="SMART" id="SM00065">
    <property type="entry name" value="GAF"/>
    <property type="match status" value="1"/>
</dbReference>
<dbReference type="EMBL" id="JAMQOL010000015">
    <property type="protein sequence ID" value="MCM4078254.1"/>
    <property type="molecule type" value="Genomic_DNA"/>
</dbReference>
<dbReference type="Gene3D" id="1.10.10.10">
    <property type="entry name" value="Winged helix-like DNA-binding domain superfamily/Winged helix DNA-binding domain"/>
    <property type="match status" value="1"/>
</dbReference>
<dbReference type="SMART" id="SM01012">
    <property type="entry name" value="ANTAR"/>
    <property type="match status" value="1"/>
</dbReference>
<organism evidence="7 8">
    <name type="scientific">Paractinoplanes hotanensis</name>
    <dbReference type="NCBI Taxonomy" id="2906497"/>
    <lineage>
        <taxon>Bacteria</taxon>
        <taxon>Bacillati</taxon>
        <taxon>Actinomycetota</taxon>
        <taxon>Actinomycetes</taxon>
        <taxon>Micromonosporales</taxon>
        <taxon>Micromonosporaceae</taxon>
        <taxon>Paractinoplanes</taxon>
    </lineage>
</organism>
<dbReference type="Proteomes" id="UP001523216">
    <property type="component" value="Unassembled WGS sequence"/>
</dbReference>
<sequence length="255" mass="27646">MATSEQPDDGRGAQGRPSDSYTGQGEGGELAQMLSDMARSLQDEKSIEDTLQGIAAAAVGMVPGAEHAGLTVVRGRREVTTRAASDDLVRRVDRVQYEAGQGPCLDAVYDKRTVRLSDMATEDRWPDFTRRALGLGVHSMLSFQLYVQHDDLGALNLYSAKADAFDDESENVGLLLASHAAIAMAGAQKEHDLSVAISARDLIGQAKGILMERHKITGDQAFHLLARTSQHANIKLAEIARYLVETGELTDIRDR</sequence>
<evidence type="ECO:0000313" key="8">
    <source>
        <dbReference type="Proteomes" id="UP001523216"/>
    </source>
</evidence>
<feature type="domain" description="ANTAR" evidence="6">
    <location>
        <begin position="183"/>
        <end position="244"/>
    </location>
</feature>
<dbReference type="InterPro" id="IPR012074">
    <property type="entry name" value="GAF_ANTAR"/>
</dbReference>
<dbReference type="Gene3D" id="3.30.450.40">
    <property type="match status" value="1"/>
</dbReference>
<dbReference type="SUPFAM" id="SSF55781">
    <property type="entry name" value="GAF domain-like"/>
    <property type="match status" value="1"/>
</dbReference>
<reference evidence="7 8" key="1">
    <citation type="submission" date="2022-06" db="EMBL/GenBank/DDBJ databases">
        <title>Actinoplanes abujensis sp. nov., isolated from Nigerian arid soil.</title>
        <authorList>
            <person name="Ding P."/>
        </authorList>
    </citation>
    <scope>NUCLEOTIDE SEQUENCE [LARGE SCALE GENOMIC DNA]</scope>
    <source>
        <strain evidence="8">TRM88002</strain>
    </source>
</reference>
<dbReference type="InterPro" id="IPR029016">
    <property type="entry name" value="GAF-like_dom_sf"/>
</dbReference>
<dbReference type="Pfam" id="PF03861">
    <property type="entry name" value="ANTAR"/>
    <property type="match status" value="1"/>
</dbReference>
<evidence type="ECO:0000256" key="4">
    <source>
        <dbReference type="ARBA" id="ARBA00023163"/>
    </source>
</evidence>
<evidence type="ECO:0000256" key="2">
    <source>
        <dbReference type="ARBA" id="ARBA00022777"/>
    </source>
</evidence>
<evidence type="ECO:0000256" key="3">
    <source>
        <dbReference type="ARBA" id="ARBA00023015"/>
    </source>
</evidence>
<keyword evidence="1" id="KW-0808">Transferase</keyword>
<dbReference type="PIRSF" id="PIRSF036625">
    <property type="entry name" value="GAF_ANTAR"/>
    <property type="match status" value="1"/>
</dbReference>
<dbReference type="InterPro" id="IPR011006">
    <property type="entry name" value="CheY-like_superfamily"/>
</dbReference>
<gene>
    <name evidence="7" type="ORF">LXN57_11830</name>
</gene>
<dbReference type="RefSeq" id="WP_251798096.1">
    <property type="nucleotide sequence ID" value="NZ_JAMQOL010000015.1"/>
</dbReference>
<name>A0ABT0XWW5_9ACTN</name>
<dbReference type="InterPro" id="IPR005561">
    <property type="entry name" value="ANTAR"/>
</dbReference>
<dbReference type="SUPFAM" id="SSF52172">
    <property type="entry name" value="CheY-like"/>
    <property type="match status" value="1"/>
</dbReference>
<comment type="caution">
    <text evidence="7">The sequence shown here is derived from an EMBL/GenBank/DDBJ whole genome shotgun (WGS) entry which is preliminary data.</text>
</comment>
<keyword evidence="3" id="KW-0805">Transcription regulation</keyword>
<dbReference type="InterPro" id="IPR036388">
    <property type="entry name" value="WH-like_DNA-bd_sf"/>
</dbReference>
<evidence type="ECO:0000313" key="7">
    <source>
        <dbReference type="EMBL" id="MCM4078254.1"/>
    </source>
</evidence>
<evidence type="ECO:0000256" key="5">
    <source>
        <dbReference type="SAM" id="MobiDB-lite"/>
    </source>
</evidence>
<keyword evidence="4" id="KW-0804">Transcription</keyword>
<keyword evidence="2" id="KW-0418">Kinase</keyword>
<keyword evidence="8" id="KW-1185">Reference proteome</keyword>
<evidence type="ECO:0000256" key="1">
    <source>
        <dbReference type="ARBA" id="ARBA00022679"/>
    </source>
</evidence>
<evidence type="ECO:0000259" key="6">
    <source>
        <dbReference type="PROSITE" id="PS50921"/>
    </source>
</evidence>
<accession>A0ABT0XWW5</accession>
<dbReference type="InterPro" id="IPR003018">
    <property type="entry name" value="GAF"/>
</dbReference>
<feature type="region of interest" description="Disordered" evidence="5">
    <location>
        <begin position="1"/>
        <end position="29"/>
    </location>
</feature>
<protein>
    <submittedName>
        <fullName evidence="7">GAF and ANTAR domain-containing protein</fullName>
    </submittedName>
</protein>
<dbReference type="Pfam" id="PF13185">
    <property type="entry name" value="GAF_2"/>
    <property type="match status" value="1"/>
</dbReference>
<proteinExistence type="predicted"/>